<protein>
    <submittedName>
        <fullName evidence="1">Uncharacterized protein</fullName>
    </submittedName>
</protein>
<gene>
    <name evidence="1" type="ORF">NITHO_2210019</name>
</gene>
<evidence type="ECO:0000313" key="2">
    <source>
        <dbReference type="Proteomes" id="UP000004221"/>
    </source>
</evidence>
<comment type="caution">
    <text evidence="1">The sequence shown here is derived from an EMBL/GenBank/DDBJ whole genome shotgun (WGS) entry which is preliminary data.</text>
</comment>
<dbReference type="Proteomes" id="UP000004221">
    <property type="component" value="Unassembled WGS sequence"/>
</dbReference>
<evidence type="ECO:0000313" key="1">
    <source>
        <dbReference type="EMBL" id="CCF83324.1"/>
    </source>
</evidence>
<keyword evidence="2" id="KW-1185">Reference proteome</keyword>
<organism evidence="1 2">
    <name type="scientific">Nitrolancea hollandica Lb</name>
    <dbReference type="NCBI Taxonomy" id="1129897"/>
    <lineage>
        <taxon>Bacteria</taxon>
        <taxon>Pseudomonadati</taxon>
        <taxon>Thermomicrobiota</taxon>
        <taxon>Thermomicrobia</taxon>
        <taxon>Sphaerobacterales</taxon>
        <taxon>Sphaerobacterineae</taxon>
        <taxon>Sphaerobacteraceae</taxon>
        <taxon>Nitrolancea</taxon>
    </lineage>
</organism>
<reference evidence="1 2" key="1">
    <citation type="journal article" date="2012" name="ISME J.">
        <title>Nitrification expanded: discovery, physiology and genomics of a nitrite-oxidizing bacterium from the phylum Chloroflexi.</title>
        <authorList>
            <person name="Sorokin D.Y."/>
            <person name="Lucker S."/>
            <person name="Vejmelkova D."/>
            <person name="Kostrikina N.A."/>
            <person name="Kleerebezem R."/>
            <person name="Rijpstra W.I."/>
            <person name="Damste J.S."/>
            <person name="Le Paslier D."/>
            <person name="Muyzer G."/>
            <person name="Wagner M."/>
            <person name="van Loosdrecht M.C."/>
            <person name="Daims H."/>
        </authorList>
    </citation>
    <scope>NUCLEOTIDE SEQUENCE [LARGE SCALE GENOMIC DNA]</scope>
    <source>
        <strain evidence="2">none</strain>
    </source>
</reference>
<dbReference type="EMBL" id="CAGS01000137">
    <property type="protein sequence ID" value="CCF83324.1"/>
    <property type="molecule type" value="Genomic_DNA"/>
</dbReference>
<accession>I4EF62</accession>
<dbReference type="RefSeq" id="WP_008476378.1">
    <property type="nucleotide sequence ID" value="NZ_CAGS01000137.1"/>
</dbReference>
<name>I4EF62_9BACT</name>
<dbReference type="AlphaFoldDB" id="I4EF62"/>
<sequence>MIVAIDATTNPSSLRGVNRFVNGPSTRLRSRASSSTVAKVIQTATTSNLSTPWRNAKQRYEEWIPIIGELHGGYQLMEPLLVHVWIEGAEFVADAPAINLHAFGHDVDTALTALAEEIVDHYEWLEELGDAVSQGVAEDREFLRLIVQK</sequence>
<proteinExistence type="predicted"/>